<dbReference type="GO" id="GO:0016020">
    <property type="term" value="C:membrane"/>
    <property type="evidence" value="ECO:0007669"/>
    <property type="project" value="InterPro"/>
</dbReference>
<reference evidence="3" key="1">
    <citation type="submission" date="2023-11" db="EMBL/GenBank/DDBJ databases">
        <title>Genome assemblies of two species of porcelain crab, Petrolisthes cinctipes and Petrolisthes manimaculis (Anomura: Porcellanidae).</title>
        <authorList>
            <person name="Angst P."/>
        </authorList>
    </citation>
    <scope>NUCLEOTIDE SEQUENCE</scope>
    <source>
        <strain evidence="3">PB745_02</strain>
        <tissue evidence="3">Gill</tissue>
    </source>
</reference>
<comment type="caution">
    <text evidence="3">The sequence shown here is derived from an EMBL/GenBank/DDBJ whole genome shotgun (WGS) entry which is preliminary data.</text>
</comment>
<gene>
    <name evidence="3" type="ORF">Pmani_032223</name>
</gene>
<feature type="chain" id="PRO_5041951252" description="MAM domain-containing protein" evidence="1">
    <location>
        <begin position="26"/>
        <end position="762"/>
    </location>
</feature>
<evidence type="ECO:0000313" key="4">
    <source>
        <dbReference type="Proteomes" id="UP001292094"/>
    </source>
</evidence>
<feature type="domain" description="MAM" evidence="2">
    <location>
        <begin position="224"/>
        <end position="396"/>
    </location>
</feature>
<dbReference type="PANTHER" id="PTHR23282">
    <property type="entry name" value="APICAL ENDOSOMAL GLYCOPROTEIN PRECURSOR"/>
    <property type="match status" value="1"/>
</dbReference>
<feature type="domain" description="MAM" evidence="2">
    <location>
        <begin position="30"/>
        <end position="224"/>
    </location>
</feature>
<name>A0AAE1NU19_9EUCA</name>
<keyword evidence="1" id="KW-0732">Signal</keyword>
<protein>
    <recommendedName>
        <fullName evidence="2">MAM domain-containing protein</fullName>
    </recommendedName>
</protein>
<proteinExistence type="predicted"/>
<dbReference type="Pfam" id="PF00629">
    <property type="entry name" value="MAM"/>
    <property type="match status" value="4"/>
</dbReference>
<feature type="domain" description="MAM" evidence="2">
    <location>
        <begin position="581"/>
        <end position="754"/>
    </location>
</feature>
<dbReference type="CDD" id="cd06263">
    <property type="entry name" value="MAM"/>
    <property type="match status" value="2"/>
</dbReference>
<dbReference type="PROSITE" id="PS50060">
    <property type="entry name" value="MAM_2"/>
    <property type="match status" value="4"/>
</dbReference>
<dbReference type="InterPro" id="IPR013320">
    <property type="entry name" value="ConA-like_dom_sf"/>
</dbReference>
<keyword evidence="4" id="KW-1185">Reference proteome</keyword>
<feature type="signal peptide" evidence="1">
    <location>
        <begin position="1"/>
        <end position="25"/>
    </location>
</feature>
<dbReference type="Gene3D" id="2.60.120.200">
    <property type="match status" value="4"/>
</dbReference>
<dbReference type="AlphaFoldDB" id="A0AAE1NU19"/>
<organism evidence="3 4">
    <name type="scientific">Petrolisthes manimaculis</name>
    <dbReference type="NCBI Taxonomy" id="1843537"/>
    <lineage>
        <taxon>Eukaryota</taxon>
        <taxon>Metazoa</taxon>
        <taxon>Ecdysozoa</taxon>
        <taxon>Arthropoda</taxon>
        <taxon>Crustacea</taxon>
        <taxon>Multicrustacea</taxon>
        <taxon>Malacostraca</taxon>
        <taxon>Eumalacostraca</taxon>
        <taxon>Eucarida</taxon>
        <taxon>Decapoda</taxon>
        <taxon>Pleocyemata</taxon>
        <taxon>Anomura</taxon>
        <taxon>Galatheoidea</taxon>
        <taxon>Porcellanidae</taxon>
        <taxon>Petrolisthes</taxon>
    </lineage>
</organism>
<dbReference type="SMART" id="SM00137">
    <property type="entry name" value="MAM"/>
    <property type="match status" value="4"/>
</dbReference>
<feature type="domain" description="MAM" evidence="2">
    <location>
        <begin position="406"/>
        <end position="571"/>
    </location>
</feature>
<dbReference type="InterPro" id="IPR000998">
    <property type="entry name" value="MAM_dom"/>
</dbReference>
<dbReference type="InterPro" id="IPR051560">
    <property type="entry name" value="MAM_domain-containing"/>
</dbReference>
<dbReference type="SUPFAM" id="SSF49899">
    <property type="entry name" value="Concanavalin A-like lectins/glucanases"/>
    <property type="match status" value="4"/>
</dbReference>
<evidence type="ECO:0000313" key="3">
    <source>
        <dbReference type="EMBL" id="KAK4295195.1"/>
    </source>
</evidence>
<evidence type="ECO:0000256" key="1">
    <source>
        <dbReference type="SAM" id="SignalP"/>
    </source>
</evidence>
<dbReference type="Proteomes" id="UP001292094">
    <property type="component" value="Unassembled WGS sequence"/>
</dbReference>
<dbReference type="EMBL" id="JAWZYT010004125">
    <property type="protein sequence ID" value="KAK4295195.1"/>
    <property type="molecule type" value="Genomic_DNA"/>
</dbReference>
<sequence length="762" mass="84103">MDTRLCSVVLFLMVTAAAWLPLASSQDDVEGCSFEVIDGVVSTCDLQTNGTRFGETSWRTSSAATAVYLGGPKTDEQDTNDTSPGQGGYVVALVSDMKGTQRPLKAWLLTNVSPATQPQGRCLEFAYAVSELGVSSLQVLLLTYTSPDVQEALENTSLPLTYTTRSLWEVRDSTQGQWKRAHVTFSTLDTHSLVFSASSKTRFSSHRGYAAVDDITFKEGPCDDDCMFDVDLCTWANTELGDDFDWDVGRSSGKRGTGPSKDQASYINHHIINIITGGYAYIDSGYPRRPYDRALLESRVLPPLTIQHCLHFWVNMNGGGLGNLRVFSRATDGNGTDILLWGMWESISGTDSWNECQQTVASNEEFQILFEASVRVPGAGDISLDTITLTEGSCPSLPSGLKTSWVDCTFLVDICNWSLEPPNGASLSRVSSSNTYNPPGHTQSVYKITDMYMKFELSCFKCQARTSEALVSPSRLLNNDHCLSFWVYMYTTIASLTHIGALKVVLRYTDRNVTVWYLLNQQQADWTYSQVTLPANSTNNVTVAIEGVQGPHVMGMIGVDDITVAPIACPVKPEVAKVEAGDCTFNRDLCLWEASGGDDSSSFSSSANLAKWHLADNSPLKDHTFEADEGGYAYMETFNRISKSNLTSPLLPSDTFFCFTFWFSHVYRDTADLKIYRVPEGGGQGGEEENEEALLWEYRLDADDEDETPTWQYGQLPLDPTSIDYRVVIAGMVTRSGWAVDDVKFYTSDTNCRVYPTTSSPV</sequence>
<accession>A0AAE1NU19</accession>
<evidence type="ECO:0000259" key="2">
    <source>
        <dbReference type="PROSITE" id="PS50060"/>
    </source>
</evidence>
<dbReference type="PANTHER" id="PTHR23282:SF142">
    <property type="entry name" value="MAM DOMAIN-CONTAINING PROTEIN"/>
    <property type="match status" value="1"/>
</dbReference>